<dbReference type="GO" id="GO:0016301">
    <property type="term" value="F:kinase activity"/>
    <property type="evidence" value="ECO:0007669"/>
    <property type="project" value="UniProtKB-KW"/>
</dbReference>
<dbReference type="RefSeq" id="WP_145631937.1">
    <property type="nucleotide sequence ID" value="NZ_VIWP01000001.1"/>
</dbReference>
<evidence type="ECO:0000259" key="4">
    <source>
        <dbReference type="Pfam" id="PF00370"/>
    </source>
</evidence>
<comment type="similarity">
    <text evidence="1">Belongs to the FGGY kinase family.</text>
</comment>
<gene>
    <name evidence="6" type="ORF">FHW37_101442</name>
</gene>
<evidence type="ECO:0000259" key="5">
    <source>
        <dbReference type="Pfam" id="PF21546"/>
    </source>
</evidence>
<feature type="domain" description="Carbohydrate kinase FGGY N-terminal" evidence="4">
    <location>
        <begin position="8"/>
        <end position="242"/>
    </location>
</feature>
<dbReference type="OrthoDB" id="9786272at2"/>
<dbReference type="InterPro" id="IPR043129">
    <property type="entry name" value="ATPase_NBD"/>
</dbReference>
<dbReference type="InterPro" id="IPR049382">
    <property type="entry name" value="FGGY_C_2"/>
</dbReference>
<dbReference type="PANTHER" id="PTHR43095:SF5">
    <property type="entry name" value="XYLULOSE KINASE"/>
    <property type="match status" value="1"/>
</dbReference>
<dbReference type="Pfam" id="PF21546">
    <property type="entry name" value="FGGY_C_2"/>
    <property type="match status" value="1"/>
</dbReference>
<reference evidence="6 7" key="1">
    <citation type="submission" date="2019-06" db="EMBL/GenBank/DDBJ databases">
        <title>Sorghum-associated microbial communities from plants grown in Nebraska, USA.</title>
        <authorList>
            <person name="Schachtman D."/>
        </authorList>
    </citation>
    <scope>NUCLEOTIDE SEQUENCE [LARGE SCALE GENOMIC DNA]</scope>
    <source>
        <strain evidence="6 7">1225</strain>
    </source>
</reference>
<dbReference type="EMBL" id="VIWP01000001">
    <property type="protein sequence ID" value="TWF58638.1"/>
    <property type="molecule type" value="Genomic_DNA"/>
</dbReference>
<dbReference type="AlphaFoldDB" id="A0A561R7R7"/>
<feature type="domain" description="Carbohydrate kinase FGGY C-terminal" evidence="5">
    <location>
        <begin position="250"/>
        <end position="425"/>
    </location>
</feature>
<organism evidence="6 7">
    <name type="scientific">Neorhizobium alkalisoli</name>
    <dbReference type="NCBI Taxonomy" id="528178"/>
    <lineage>
        <taxon>Bacteria</taxon>
        <taxon>Pseudomonadati</taxon>
        <taxon>Pseudomonadota</taxon>
        <taxon>Alphaproteobacteria</taxon>
        <taxon>Hyphomicrobiales</taxon>
        <taxon>Rhizobiaceae</taxon>
        <taxon>Rhizobium/Agrobacterium group</taxon>
        <taxon>Neorhizobium</taxon>
    </lineage>
</organism>
<name>A0A561R7R7_9HYPH</name>
<dbReference type="InterPro" id="IPR050406">
    <property type="entry name" value="FGGY_Carb_Kinase"/>
</dbReference>
<dbReference type="Pfam" id="PF00370">
    <property type="entry name" value="FGGY_N"/>
    <property type="match status" value="1"/>
</dbReference>
<dbReference type="SUPFAM" id="SSF53067">
    <property type="entry name" value="Actin-like ATPase domain"/>
    <property type="match status" value="2"/>
</dbReference>
<dbReference type="GO" id="GO:0005975">
    <property type="term" value="P:carbohydrate metabolic process"/>
    <property type="evidence" value="ECO:0007669"/>
    <property type="project" value="InterPro"/>
</dbReference>
<keyword evidence="2" id="KW-0808">Transferase</keyword>
<evidence type="ECO:0000313" key="7">
    <source>
        <dbReference type="Proteomes" id="UP000320653"/>
    </source>
</evidence>
<evidence type="ECO:0000313" key="6">
    <source>
        <dbReference type="EMBL" id="TWF58638.1"/>
    </source>
</evidence>
<dbReference type="InterPro" id="IPR018484">
    <property type="entry name" value="FGGY_N"/>
</dbReference>
<dbReference type="Proteomes" id="UP000320653">
    <property type="component" value="Unassembled WGS sequence"/>
</dbReference>
<keyword evidence="7" id="KW-1185">Reference proteome</keyword>
<comment type="caution">
    <text evidence="6">The sequence shown here is derived from an EMBL/GenBank/DDBJ whole genome shotgun (WGS) entry which is preliminary data.</text>
</comment>
<sequence>MTGFEKIAVLDIGKTNAKVVVLDCATGAEIAEKRTPNRIIVGPPYPHYDIDALWAFVLEALKAFAVEPGFDAISITTHGASMALLDTEGKLALPVLDYEYSYPQAVQRAYAAIRPDFSKSFSPALPGGLNAGAQLHFQKETFPAEFARAKTILTYPQYWAFRLTGIAANEVTSLGCHTDLWHPREGTYSSLVDTLDIRDRMAPIRSAFDALGPVQPGIAAKFGLTKPVPVYCGIHDSNASLLAHLIGREPPFAVVSTGTWVVNFAVGGDLDHLDPARDTLANVDAYGRAVPSSRFMGGREFELFTAELGDLDQAAALKALPDVIGRKLFVFPSLADGSGPYPEHRRQSGGVADGSVTERWAAACLYLALMTRTCLDLIGAKGMVLVEGPFSRNALYLKLLAALTERDVMAVSGSTGTAQGAAMLAGVIVSENMSEAGIAPASIDRLHDYAAAWRNEMEAGGNDARVHLVSSH</sequence>
<evidence type="ECO:0000256" key="2">
    <source>
        <dbReference type="ARBA" id="ARBA00022679"/>
    </source>
</evidence>
<evidence type="ECO:0000256" key="3">
    <source>
        <dbReference type="ARBA" id="ARBA00022777"/>
    </source>
</evidence>
<keyword evidence="3 6" id="KW-0418">Kinase</keyword>
<dbReference type="Gene3D" id="3.30.420.40">
    <property type="match status" value="2"/>
</dbReference>
<protein>
    <submittedName>
        <fullName evidence="6">Sugar (Pentulose or hexulose) kinase</fullName>
    </submittedName>
</protein>
<evidence type="ECO:0000256" key="1">
    <source>
        <dbReference type="ARBA" id="ARBA00009156"/>
    </source>
</evidence>
<accession>A0A561R7R7</accession>
<dbReference type="PANTHER" id="PTHR43095">
    <property type="entry name" value="SUGAR KINASE"/>
    <property type="match status" value="1"/>
</dbReference>
<proteinExistence type="inferred from homology"/>
<dbReference type="CDD" id="cd07772">
    <property type="entry name" value="ASKHA_NBD_FGGY_NaCK-like"/>
    <property type="match status" value="1"/>
</dbReference>